<dbReference type="EMBL" id="OMOH01000006">
    <property type="protein sequence ID" value="SPF68841.1"/>
    <property type="molecule type" value="Genomic_DNA"/>
</dbReference>
<evidence type="ECO:0000313" key="2">
    <source>
        <dbReference type="Proteomes" id="UP000265962"/>
    </source>
</evidence>
<organism evidence="1 2">
    <name type="scientific">Propionibacterium ruminifibrarum</name>
    <dbReference type="NCBI Taxonomy" id="1962131"/>
    <lineage>
        <taxon>Bacteria</taxon>
        <taxon>Bacillati</taxon>
        <taxon>Actinomycetota</taxon>
        <taxon>Actinomycetes</taxon>
        <taxon>Propionibacteriales</taxon>
        <taxon>Propionibacteriaceae</taxon>
        <taxon>Propionibacterium</taxon>
    </lineage>
</organism>
<sequence length="80" mass="8260">MAKVMPQILQCGQPVRAGHAQQPLMRFPMTRTGCIHLPPGPGSSGIAPTGRGTAANAFSVASSRRLDECPHGGSNPGPKD</sequence>
<reference evidence="2" key="1">
    <citation type="submission" date="2018-02" db="EMBL/GenBank/DDBJ databases">
        <authorList>
            <person name="Hornung B."/>
        </authorList>
    </citation>
    <scope>NUCLEOTIDE SEQUENCE [LARGE SCALE GENOMIC DNA]</scope>
</reference>
<gene>
    <name evidence="1" type="ORF">PROPJV5_1820</name>
</gene>
<proteinExistence type="predicted"/>
<keyword evidence="2" id="KW-1185">Reference proteome</keyword>
<evidence type="ECO:0000313" key="1">
    <source>
        <dbReference type="EMBL" id="SPF68841.1"/>
    </source>
</evidence>
<protein>
    <submittedName>
        <fullName evidence="1">Uncharacterized protein</fullName>
    </submittedName>
</protein>
<dbReference type="Proteomes" id="UP000265962">
    <property type="component" value="Unassembled WGS sequence"/>
</dbReference>
<name>A0A375I1Z6_9ACTN</name>
<accession>A0A375I1Z6</accession>
<dbReference type="AlphaFoldDB" id="A0A375I1Z6"/>